<keyword evidence="5" id="KW-1185">Reference proteome</keyword>
<gene>
    <name evidence="4" type="ORF">ADEAN_000047000</name>
</gene>
<keyword evidence="2" id="KW-0378">Hydrolase</keyword>
<evidence type="ECO:0000256" key="2">
    <source>
        <dbReference type="ARBA" id="ARBA00022801"/>
    </source>
</evidence>
<dbReference type="SUPFAM" id="SSF53474">
    <property type="entry name" value="alpha/beta-Hydrolases"/>
    <property type="match status" value="1"/>
</dbReference>
<dbReference type="Pfam" id="PF02230">
    <property type="entry name" value="Abhydrolase_2"/>
    <property type="match status" value="1"/>
</dbReference>
<name>A0A7G2C145_9TRYP</name>
<feature type="domain" description="Phospholipase/carboxylesterase/thioesterase" evidence="3">
    <location>
        <begin position="73"/>
        <end position="205"/>
    </location>
</feature>
<accession>A0A7G2C145</accession>
<dbReference type="InterPro" id="IPR029058">
    <property type="entry name" value="AB_hydrolase_fold"/>
</dbReference>
<organism evidence="4 5">
    <name type="scientific">Angomonas deanei</name>
    <dbReference type="NCBI Taxonomy" id="59799"/>
    <lineage>
        <taxon>Eukaryota</taxon>
        <taxon>Discoba</taxon>
        <taxon>Euglenozoa</taxon>
        <taxon>Kinetoplastea</taxon>
        <taxon>Metakinetoplastina</taxon>
        <taxon>Trypanosomatida</taxon>
        <taxon>Trypanosomatidae</taxon>
        <taxon>Strigomonadinae</taxon>
        <taxon>Angomonas</taxon>
    </lineage>
</organism>
<protein>
    <submittedName>
        <fullName evidence="4">Phospholipase/Carboxylesterase, putative</fullName>
    </submittedName>
</protein>
<dbReference type="Proteomes" id="UP000515908">
    <property type="component" value="Chromosome 01"/>
</dbReference>
<keyword evidence="1" id="KW-0732">Signal</keyword>
<dbReference type="GO" id="GO:0016787">
    <property type="term" value="F:hydrolase activity"/>
    <property type="evidence" value="ECO:0007669"/>
    <property type="project" value="UniProtKB-KW"/>
</dbReference>
<sequence>MTAPASLPSYNQTCTLDPTNVVYGALTEVSVEVTPGETRKFLLYVPNSYKSSMMKRREQSTGDAAPHYTPVALQLLFHGLNDNSDNFIKATEFMPYAEQYNYIIASASGTLGWLGYAWNSGTCCGFTSEEKPNEFLFIQRIIEIITNEMNLCVHQDKLFATGFSNGAMLAEVLGCHMPYTIRVATSVGGVVEVRPGNAEGLAKCTTLAKEADKANGADGKRRTSVLMIRGDNDNMVAWGGNAILGFPSVEDDVKGWVSRNGCTSDVTTTMNTSFYENYIYENCHVEEQARHSPLERGGESIVELVRVKGGSHTWPEANNFSTTDYIIDFTRRVFISFLDE</sequence>
<dbReference type="PANTHER" id="PTHR43037:SF5">
    <property type="entry name" value="FERULOYL ESTERASE"/>
    <property type="match status" value="1"/>
</dbReference>
<reference evidence="4 5" key="1">
    <citation type="submission" date="2020-08" db="EMBL/GenBank/DDBJ databases">
        <authorList>
            <person name="Newling K."/>
            <person name="Davey J."/>
            <person name="Forrester S."/>
        </authorList>
    </citation>
    <scope>NUCLEOTIDE SEQUENCE [LARGE SCALE GENOMIC DNA]</scope>
    <source>
        <strain evidence="5">Crithidia deanei Carvalho (ATCC PRA-265)</strain>
    </source>
</reference>
<proteinExistence type="predicted"/>
<dbReference type="PANTHER" id="PTHR43037">
    <property type="entry name" value="UNNAMED PRODUCT-RELATED"/>
    <property type="match status" value="1"/>
</dbReference>
<evidence type="ECO:0000256" key="1">
    <source>
        <dbReference type="ARBA" id="ARBA00022729"/>
    </source>
</evidence>
<dbReference type="EMBL" id="LR877145">
    <property type="protein sequence ID" value="CAD2213034.1"/>
    <property type="molecule type" value="Genomic_DNA"/>
</dbReference>
<dbReference type="InterPro" id="IPR050955">
    <property type="entry name" value="Plant_Biomass_Hydrol_Est"/>
</dbReference>
<dbReference type="VEuPathDB" id="TriTrypDB:ADEAN_000047000"/>
<evidence type="ECO:0000259" key="3">
    <source>
        <dbReference type="Pfam" id="PF02230"/>
    </source>
</evidence>
<evidence type="ECO:0000313" key="4">
    <source>
        <dbReference type="EMBL" id="CAD2213034.1"/>
    </source>
</evidence>
<dbReference type="Gene3D" id="3.40.50.1820">
    <property type="entry name" value="alpha/beta hydrolase"/>
    <property type="match status" value="1"/>
</dbReference>
<evidence type="ECO:0000313" key="5">
    <source>
        <dbReference type="Proteomes" id="UP000515908"/>
    </source>
</evidence>
<dbReference type="AlphaFoldDB" id="A0A7G2C145"/>
<dbReference type="InterPro" id="IPR003140">
    <property type="entry name" value="PLipase/COase/thioEstase"/>
</dbReference>